<dbReference type="PANTHER" id="PTHR10992:SF1086">
    <property type="entry name" value="AB HYDROLASE-1 DOMAIN-CONTAINING PROTEIN"/>
    <property type="match status" value="1"/>
</dbReference>
<dbReference type="InterPro" id="IPR000073">
    <property type="entry name" value="AB_hydrolase_1"/>
</dbReference>
<dbReference type="EMBL" id="CP000859">
    <property type="protein sequence ID" value="ABW68968.1"/>
    <property type="molecule type" value="Genomic_DNA"/>
</dbReference>
<dbReference type="eggNOG" id="COG0596">
    <property type="taxonomic scope" value="Bacteria"/>
</dbReference>
<keyword evidence="3" id="KW-1185">Reference proteome</keyword>
<dbReference type="AlphaFoldDB" id="A9A049"/>
<gene>
    <name evidence="2" type="ordered locus">Dole_3165</name>
</gene>
<evidence type="ECO:0000259" key="1">
    <source>
        <dbReference type="Pfam" id="PF12697"/>
    </source>
</evidence>
<keyword evidence="2" id="KW-0378">Hydrolase</keyword>
<proteinExistence type="predicted"/>
<dbReference type="STRING" id="96561.Dole_3165"/>
<dbReference type="GO" id="GO:0080032">
    <property type="term" value="F:methyl jasmonate esterase activity"/>
    <property type="evidence" value="ECO:0007669"/>
    <property type="project" value="TreeGrafter"/>
</dbReference>
<dbReference type="Pfam" id="PF12697">
    <property type="entry name" value="Abhydrolase_6"/>
    <property type="match status" value="1"/>
</dbReference>
<dbReference type="SUPFAM" id="SSF53474">
    <property type="entry name" value="alpha/beta-Hydrolases"/>
    <property type="match status" value="1"/>
</dbReference>
<dbReference type="PANTHER" id="PTHR10992">
    <property type="entry name" value="METHYLESTERASE FAMILY MEMBER"/>
    <property type="match status" value="1"/>
</dbReference>
<dbReference type="InterPro" id="IPR000639">
    <property type="entry name" value="Epox_hydrolase-like"/>
</dbReference>
<name>A9A049_DESOH</name>
<dbReference type="InterPro" id="IPR045889">
    <property type="entry name" value="MES/HNL"/>
</dbReference>
<evidence type="ECO:0000313" key="2">
    <source>
        <dbReference type="EMBL" id="ABW68968.1"/>
    </source>
</evidence>
<organism evidence="2 3">
    <name type="scientific">Desulfosudis oleivorans (strain DSM 6200 / JCM 39069 / Hxd3)</name>
    <name type="common">Desulfococcus oleovorans</name>
    <dbReference type="NCBI Taxonomy" id="96561"/>
    <lineage>
        <taxon>Bacteria</taxon>
        <taxon>Pseudomonadati</taxon>
        <taxon>Thermodesulfobacteriota</taxon>
        <taxon>Desulfobacteria</taxon>
        <taxon>Desulfobacterales</taxon>
        <taxon>Desulfosudaceae</taxon>
        <taxon>Desulfosudis</taxon>
    </lineage>
</organism>
<accession>A9A049</accession>
<dbReference type="RefSeq" id="WP_012176578.1">
    <property type="nucleotide sequence ID" value="NC_009943.1"/>
</dbReference>
<dbReference type="PRINTS" id="PR00412">
    <property type="entry name" value="EPOXHYDRLASE"/>
</dbReference>
<dbReference type="KEGG" id="dol:Dole_3165"/>
<protein>
    <submittedName>
        <fullName evidence="2">Alpha/beta hydrolase fold</fullName>
    </submittedName>
</protein>
<dbReference type="Proteomes" id="UP000008561">
    <property type="component" value="Chromosome"/>
</dbReference>
<feature type="domain" description="AB hydrolase-1" evidence="1">
    <location>
        <begin position="4"/>
        <end position="232"/>
    </location>
</feature>
<sequence length="237" mass="25760">MSTFVLVHGSWHGAWCWYRLIPLLEAAGHRVIAPDLSGFGRDKTPIAEIGPDTWARDIGRILDAAPEPVLLVGHSRGGMVISQAAEARPDKVRALIYLCAFLLRDGQSVLDVLLADLTSDVTCNVEINEAGGYATLPETAVQQAFYGDCGDADVALARLLLQPEPMAPVIVPIHVTSKNFGQAPRVYIECLRDRAITPEAQKRMYSATPCDTIITMDTSHSPFFSAPEALARHLISI</sequence>
<dbReference type="HOGENOM" id="CLU_046066_0_2_7"/>
<dbReference type="GO" id="GO:0080030">
    <property type="term" value="F:methyl indole-3-acetate esterase activity"/>
    <property type="evidence" value="ECO:0007669"/>
    <property type="project" value="TreeGrafter"/>
</dbReference>
<dbReference type="PRINTS" id="PR00111">
    <property type="entry name" value="ABHYDROLASE"/>
</dbReference>
<dbReference type="ESTHER" id="desoh-a9a049">
    <property type="family name" value="HNLyase_Bact"/>
</dbReference>
<dbReference type="InterPro" id="IPR029058">
    <property type="entry name" value="AB_hydrolase_fold"/>
</dbReference>
<evidence type="ECO:0000313" key="3">
    <source>
        <dbReference type="Proteomes" id="UP000008561"/>
    </source>
</evidence>
<dbReference type="Gene3D" id="3.40.50.1820">
    <property type="entry name" value="alpha/beta hydrolase"/>
    <property type="match status" value="1"/>
</dbReference>
<reference evidence="2 3" key="1">
    <citation type="submission" date="2007-10" db="EMBL/GenBank/DDBJ databases">
        <title>Complete sequence of Desulfococcus oleovorans Hxd3.</title>
        <authorList>
            <consortium name="US DOE Joint Genome Institute"/>
            <person name="Copeland A."/>
            <person name="Lucas S."/>
            <person name="Lapidus A."/>
            <person name="Barry K."/>
            <person name="Glavina del Rio T."/>
            <person name="Dalin E."/>
            <person name="Tice H."/>
            <person name="Pitluck S."/>
            <person name="Kiss H."/>
            <person name="Brettin T."/>
            <person name="Bruce D."/>
            <person name="Detter J.C."/>
            <person name="Han C."/>
            <person name="Schmutz J."/>
            <person name="Larimer F."/>
            <person name="Land M."/>
            <person name="Hauser L."/>
            <person name="Kyrpides N."/>
            <person name="Kim E."/>
            <person name="Wawrik B."/>
            <person name="Richardson P."/>
        </authorList>
    </citation>
    <scope>NUCLEOTIDE SEQUENCE [LARGE SCALE GENOMIC DNA]</scope>
    <source>
        <strain evidence="3">DSM 6200 / JCM 39069 / Hxd3</strain>
    </source>
</reference>